<evidence type="ECO:0000313" key="1">
    <source>
        <dbReference type="EMBL" id="OPJ72266.1"/>
    </source>
</evidence>
<dbReference type="EMBL" id="LSYS01007194">
    <property type="protein sequence ID" value="OPJ72266.1"/>
    <property type="molecule type" value="Genomic_DNA"/>
</dbReference>
<dbReference type="Proteomes" id="UP000190648">
    <property type="component" value="Unassembled WGS sequence"/>
</dbReference>
<gene>
    <name evidence="1" type="ORF">AV530_018724</name>
</gene>
<accession>A0A1V4JJA3</accession>
<dbReference type="AlphaFoldDB" id="A0A1V4JJA3"/>
<proteinExistence type="predicted"/>
<reference evidence="1 2" key="1">
    <citation type="submission" date="2016-02" db="EMBL/GenBank/DDBJ databases">
        <title>Band-tailed pigeon sequencing and assembly.</title>
        <authorList>
            <person name="Soares A.E."/>
            <person name="Novak B.J."/>
            <person name="Rice E.S."/>
            <person name="O'Connell B."/>
            <person name="Chang D."/>
            <person name="Weber S."/>
            <person name="Shapiro B."/>
        </authorList>
    </citation>
    <scope>NUCLEOTIDE SEQUENCE [LARGE SCALE GENOMIC DNA]</scope>
    <source>
        <strain evidence="1">BTP2013</strain>
        <tissue evidence="1">Blood</tissue>
    </source>
</reference>
<organism evidence="1 2">
    <name type="scientific">Patagioenas fasciata monilis</name>
    <dbReference type="NCBI Taxonomy" id="372326"/>
    <lineage>
        <taxon>Eukaryota</taxon>
        <taxon>Metazoa</taxon>
        <taxon>Chordata</taxon>
        <taxon>Craniata</taxon>
        <taxon>Vertebrata</taxon>
        <taxon>Euteleostomi</taxon>
        <taxon>Archelosauria</taxon>
        <taxon>Archosauria</taxon>
        <taxon>Dinosauria</taxon>
        <taxon>Saurischia</taxon>
        <taxon>Theropoda</taxon>
        <taxon>Coelurosauria</taxon>
        <taxon>Aves</taxon>
        <taxon>Neognathae</taxon>
        <taxon>Neoaves</taxon>
        <taxon>Columbimorphae</taxon>
        <taxon>Columbiformes</taxon>
        <taxon>Columbidae</taxon>
        <taxon>Patagioenas</taxon>
    </lineage>
</organism>
<protein>
    <submittedName>
        <fullName evidence="1">Uncharacterized protein</fullName>
    </submittedName>
</protein>
<comment type="caution">
    <text evidence="1">The sequence shown here is derived from an EMBL/GenBank/DDBJ whole genome shotgun (WGS) entry which is preliminary data.</text>
</comment>
<keyword evidence="2" id="KW-1185">Reference proteome</keyword>
<evidence type="ECO:0000313" key="2">
    <source>
        <dbReference type="Proteomes" id="UP000190648"/>
    </source>
</evidence>
<name>A0A1V4JJA3_PATFA</name>
<sequence>MESKARQAWDYVQKQQRCQNNRGAEPCQSREQLGIFDEDFCIGNSWSCLISRKSRAYTWSRTFLLYVIYSLDVGDYATERWITVQSPPGSLKGMKDPVHR</sequence>